<feature type="compositionally biased region" description="Low complexity" evidence="5">
    <location>
        <begin position="37"/>
        <end position="49"/>
    </location>
</feature>
<feature type="compositionally biased region" description="Acidic residues" evidence="5">
    <location>
        <begin position="2889"/>
        <end position="2900"/>
    </location>
</feature>
<reference evidence="7 9" key="2">
    <citation type="journal article" date="2013" name="Nature">
        <title>Insights into bilaterian evolution from three spiralian genomes.</title>
        <authorList>
            <person name="Simakov O."/>
            <person name="Marletaz F."/>
            <person name="Cho S.J."/>
            <person name="Edsinger-Gonzales E."/>
            <person name="Havlak P."/>
            <person name="Hellsten U."/>
            <person name="Kuo D.H."/>
            <person name="Larsson T."/>
            <person name="Lv J."/>
            <person name="Arendt D."/>
            <person name="Savage R."/>
            <person name="Osoegawa K."/>
            <person name="de Jong P."/>
            <person name="Grimwood J."/>
            <person name="Chapman J.A."/>
            <person name="Shapiro H."/>
            <person name="Aerts A."/>
            <person name="Otillar R.P."/>
            <person name="Terry A.Y."/>
            <person name="Boore J.L."/>
            <person name="Grigoriev I.V."/>
            <person name="Lindberg D.R."/>
            <person name="Seaver E.C."/>
            <person name="Weisblat D.A."/>
            <person name="Putnam N.H."/>
            <person name="Rokhsar D.S."/>
        </authorList>
    </citation>
    <scope>NUCLEOTIDE SEQUENCE</scope>
</reference>
<dbReference type="InterPro" id="IPR003126">
    <property type="entry name" value="Znf_UBR"/>
</dbReference>
<keyword evidence="2" id="KW-0863">Zinc-finger</keyword>
<dbReference type="RefSeq" id="XP_009028924.1">
    <property type="nucleotide sequence ID" value="XM_009030676.1"/>
</dbReference>
<dbReference type="InterPro" id="IPR045189">
    <property type="entry name" value="UBR4-like"/>
</dbReference>
<dbReference type="SMART" id="SM00396">
    <property type="entry name" value="ZnF_UBR1"/>
    <property type="match status" value="1"/>
</dbReference>
<organism evidence="8 9">
    <name type="scientific">Helobdella robusta</name>
    <name type="common">Californian leech</name>
    <dbReference type="NCBI Taxonomy" id="6412"/>
    <lineage>
        <taxon>Eukaryota</taxon>
        <taxon>Metazoa</taxon>
        <taxon>Spiralia</taxon>
        <taxon>Lophotrochozoa</taxon>
        <taxon>Annelida</taxon>
        <taxon>Clitellata</taxon>
        <taxon>Hirudinea</taxon>
        <taxon>Rhynchobdellida</taxon>
        <taxon>Glossiphoniidae</taxon>
        <taxon>Helobdella</taxon>
    </lineage>
</organism>
<evidence type="ECO:0000313" key="9">
    <source>
        <dbReference type="Proteomes" id="UP000015101"/>
    </source>
</evidence>
<accession>T1FR46</accession>
<proteinExistence type="predicted"/>
<feature type="region of interest" description="Disordered" evidence="5">
    <location>
        <begin position="2376"/>
        <end position="2430"/>
    </location>
</feature>
<dbReference type="Pfam" id="PF19423">
    <property type="entry name" value="E3_UBR4_N"/>
    <property type="match status" value="5"/>
</dbReference>
<sequence>MSTLDEISTDFQHHLTLLTTSTTTTTSLAPTSLASTSASAATTSQQQQQHKLLQRNQYKHSTISSPTPTTKQQKQQQQSTTTTTTTTTTATTTTTTQTAVQDSKDSSSKEKSSATTQQSGVIDKKDPNTSALFSNQPSDIQESLIVLNLSTLQQQLKGNDILLDACASLPVLKKFEGMHKFVTKVSESDSEAGTVVGAGTSVTLGKEFLWPINLTEAMAIASKFQPILADISIVWRLFSIPIFEPLSRQRVLKFVSVATNCLNAAILATAATTMMNMCSTLAASSGTYNRGSSGSKEEDYEGYANSIVQKSLDIFNWVSNIFQKSLKAGDVHLNLKMLGASALLAGIKEIVNQDYSALAKSSLATSATASSRSRKPSGSEAAKVAFTTTTTDAAATATSPLKKSEDKDDGGGSSDESNYDWHKIDYPPITSLTVALANQTTRLLNVLFLDMEKEVVSTPPTVEQPIIVGEFNVYNTYTAYERIVKLTSDVDILELFNRISCYSFFKGVTLFNAMCEKVEATSTTNKKTTTTTTTTTTTSANLTTTFRGSKKDETAVSTATTTATTTATSATANSAAATDAAFELESDTSDSNTYYEEDFSSSQDELSYDDDDSEKILGHIFDMNISSGRDHHHHGQTNGETTGSQTLTGHMASSERKHPRRHSNTESVVLVPDKKEIETYVKLSTDLVNFMIQHYIISSCNFLLKKLTPEYLVYFALIVRELDRLFPSSSSYITLTFNLMSRSLAYFIHLLLTKKIYSHQSQMLILTYLNVGYTKPQQQTTSPSSISPPQQLHQPFWWSNSNTTAAAEDDDADANRDVVEKDEDEKNKKDDSQEDRYRRGDKKASATSLFPYQIRPRTLAVLVEVVLVRQQWAKEKMLSSSPSRANDEVSEAETTVSTNDDDEVNGDASAFQEKFGDGLLVMERLMERLQMVLDEMVKRMTMGSIDDQLDIMMEDVNKECMLMIFFLFLNLNLMEKKVLWIDLCKCLVSFNSKVKVSQIVNPLPVTRILKAIDYLLRNFYEIPSTLNETVSKCIFGVFTGTTTNVVPFTMSSNKLPSYDFYELACSFLLGNPESLDYNEFYDSILNMMTVGTDVVDFPEEHFHMIVQLHKEHLKVTERLLDALPPSVKFLKSIEASSAKYSHGLQVLHIAKWVPRMNIDPYHLWIKDFLVKQGMTIQDAGTLMTNVLKNMLQGDCFERLCAHYFKNEILKGGIDKAMKMSLFRLCNLDMVICYLYSVVNGAFVCLSGSEGYDATSATTTTTAATTTTTSTAAATTTTTASVASPNAIASIMYYYNVDIEKALMTVNAHLDAFNHVFQILKNLVDSTKYCLYEVASARKTQQQQQQQAKSSFDVSGGKDGPEEPFSLPHWMDMGAFEVNSSTNKLLKDMDFEVPIFDMGRYPEFMKVLTEWKEVSSVLTAGFPPYEEWTLIFSGNNSSDVTRLESSLSSLQSAHLQSIPDRPAMTSAVNSSNFMLVSLKRVIMTCLKFLLLNIKHNIGEESERLFCQYAIQLTTDCMFDFLYPNYLKPVIDKVYPSKDDNAKVVSLTLNHILEVVHKPIRKSIRDSYEITKERVDEVLKFLEHIARHTSGMMALEKGIDKSKSNAYRAINNSASSLSDDDLSQWLATIILPPSASSSFMTSSSMSTSSSLASLTQVEDEFYKERQLHFQIFISHLSKERNTTATTDSAAATTASTPTTPPAKHDVDLSPSRHYLIDRLLHPTINITTQLLPPMGDAQGFPELFVAMISMASTGPQEVKDDLFVASLEWINICVMYLHSREVIKKAKNNVPGLHQQVIESMCSVLLYVRDCINVPSAGVIASGRSQERYHCHTCKMVDGVGVCSVCARVCHKGHDLSYAKYGSFFCDCGAREDNTKCLALTRRTLRNELKQQSESEQQQQQSKKQKQQIQTSSLTTKSSATTKLVSDSSASSSNKISRYFPNLGHAFKVMSDVALGGGGGSGGSASAAGAAGALDDDGKIVKRRETEMKMVMERNAVVKHYLDLLKNNIVAESLIDMLEMLSPETVDHYNKSSLFGCLKRCRASMQDLHQCTDTITHGSQEGLFESARSMFSGEQGQTIRQLISSHALKKVTMCVMSSPFGKKQHLAMANEKGKVTLLQLPSLLKSVHTAKKKMTLPKISVELVPFTVLNMAGCPANDDFLAVCGLKECHILNFTSSGSAATHLVLQLALESGNYIIKTLWLPGSQSELAVVTADFVKIYDLSQDTISPQYYFLLPSGKIRDVTFICRPSQGNDNIGGTIGVDGGRDASGDARYIAIMGQAGYIYTQVLDESSSAKSGTFYVTNVLELEHIDLKLKRSIKCQQCKNDNVDNDDDSNIVSYNDDFIDYDDGDIVSSGSNDIVASWTNVQDMVLLRHQNLQPEKQPTAAAAATPATGSRYGSSSVAATTTPATAPATTTPSATTAQPAVTPSPTRLAQKSLASAASTTATFTSESIQVPRGANDKQTTLTLLCEDGSLKLCKVDSKLTDYWMVNPKYQSELAGGSGVAAPGVPHGTKTLKKKSKPASAQQQEVDPKTGLPVFPVDFFEKCQLCNTEDIVFAGNDVLQYYNTSQIRTRLDQQGLYIASIKPSGFSMEVWNDTSATNVLVGIRVMVGFQSIDRAPSHIEVFNRTIPTTNLTRQRWYDIPFTREESISAEKYFTINFGPSRDPGHITMVDSIKVYYKTKEAFGWPDDDEAAAQTSSQTATQAVSQTATSQTVTSADLKVDEGQSGGTGGSNAVGMGGDNGTGMSHFDRLLAGTMEIVNDCFAVSPSLSEDKRVRKMTLDFTTNLLTLATPELVQLHNQALMSTLFSNKASYCWHKDLAHMQQLAKQLDQFFNCSNNNDNNDDENDVDILAERFQKSVSAVGAISQLRPQNVVKFVELQLQQQQQQGDDEDDRDDNDTAGEKEKKKKKKDKDDEKLKLNVEACRAATASDAGASGITENRQQQQGSQFELSTTESQHFVSKLCAVFWHLVSKQIDSPLICPVYVTGQLCR</sequence>
<feature type="compositionally biased region" description="Low complexity" evidence="5">
    <location>
        <begin position="1681"/>
        <end position="1695"/>
    </location>
</feature>
<evidence type="ECO:0000313" key="7">
    <source>
        <dbReference type="EMBL" id="ESN92600.1"/>
    </source>
</evidence>
<feature type="region of interest" description="Disordered" evidence="5">
    <location>
        <begin position="585"/>
        <end position="609"/>
    </location>
</feature>
<dbReference type="Pfam" id="PF02207">
    <property type="entry name" value="zf-UBR"/>
    <property type="match status" value="1"/>
</dbReference>
<evidence type="ECO:0000256" key="2">
    <source>
        <dbReference type="ARBA" id="ARBA00022771"/>
    </source>
</evidence>
<dbReference type="PROSITE" id="PS51157">
    <property type="entry name" value="ZF_UBR"/>
    <property type="match status" value="1"/>
</dbReference>
<dbReference type="EnsemblMetazoa" id="HelroT189522">
    <property type="protein sequence ID" value="HelroP189522"/>
    <property type="gene ID" value="HelroG189522"/>
</dbReference>
<name>T1FR46_HELRO</name>
<dbReference type="InParanoid" id="T1FR46"/>
<feature type="domain" description="UBR-type" evidence="6">
    <location>
        <begin position="1807"/>
        <end position="1880"/>
    </location>
</feature>
<evidence type="ECO:0000256" key="1">
    <source>
        <dbReference type="ARBA" id="ARBA00022723"/>
    </source>
</evidence>
<feature type="compositionally biased region" description="Gly residues" evidence="5">
    <location>
        <begin position="2726"/>
        <end position="2741"/>
    </location>
</feature>
<dbReference type="GO" id="GO:0008270">
    <property type="term" value="F:zinc ion binding"/>
    <property type="evidence" value="ECO:0007669"/>
    <property type="project" value="UniProtKB-KW"/>
</dbReference>
<feature type="compositionally biased region" description="Basic and acidic residues" evidence="5">
    <location>
        <begin position="813"/>
        <end position="842"/>
    </location>
</feature>
<gene>
    <name evidence="8" type="primary">20211293</name>
    <name evidence="7" type="ORF">HELRODRAFT_189522</name>
</gene>
<feature type="compositionally biased region" description="Low complexity" evidence="5">
    <location>
        <begin position="2382"/>
        <end position="2430"/>
    </location>
</feature>
<dbReference type="InterPro" id="IPR045841">
    <property type="entry name" value="E3_UBR4_N"/>
</dbReference>
<keyword evidence="3" id="KW-0862">Zinc</keyword>
<feature type="region of interest" description="Disordered" evidence="5">
    <location>
        <begin position="877"/>
        <end position="903"/>
    </location>
</feature>
<feature type="compositionally biased region" description="Polar residues" evidence="5">
    <location>
        <begin position="589"/>
        <end position="605"/>
    </location>
</feature>
<evidence type="ECO:0000256" key="5">
    <source>
        <dbReference type="SAM" id="MobiDB-lite"/>
    </source>
</evidence>
<dbReference type="OrthoDB" id="30336at2759"/>
<feature type="region of interest" description="Disordered" evidence="5">
    <location>
        <begin position="2931"/>
        <end position="2950"/>
    </location>
</feature>
<feature type="region of interest" description="Disordered" evidence="5">
    <location>
        <begin position="2885"/>
        <end position="2915"/>
    </location>
</feature>
<feature type="compositionally biased region" description="Polar residues" evidence="5">
    <location>
        <begin position="636"/>
        <end position="648"/>
    </location>
</feature>
<feature type="compositionally biased region" description="Polar residues" evidence="5">
    <location>
        <begin position="2938"/>
        <end position="2950"/>
    </location>
</feature>
<dbReference type="GeneID" id="20211293"/>
<feature type="region of interest" description="Disordered" evidence="5">
    <location>
        <begin position="2704"/>
        <end position="2741"/>
    </location>
</feature>
<feature type="region of interest" description="Disordered" evidence="5">
    <location>
        <begin position="1681"/>
        <end position="1705"/>
    </location>
</feature>
<keyword evidence="1" id="KW-0479">Metal-binding</keyword>
<feature type="compositionally biased region" description="Basic and acidic residues" evidence="5">
    <location>
        <begin position="102"/>
        <end position="112"/>
    </location>
</feature>
<protein>
    <recommendedName>
        <fullName evidence="6">UBR-type domain-containing protein</fullName>
    </recommendedName>
</protein>
<feature type="zinc finger region" description="UBR-type" evidence="4">
    <location>
        <begin position="1807"/>
        <end position="1880"/>
    </location>
</feature>
<keyword evidence="9" id="KW-1185">Reference proteome</keyword>
<reference evidence="9" key="1">
    <citation type="submission" date="2012-12" db="EMBL/GenBank/DDBJ databases">
        <authorList>
            <person name="Hellsten U."/>
            <person name="Grimwood J."/>
            <person name="Chapman J.A."/>
            <person name="Shapiro H."/>
            <person name="Aerts A."/>
            <person name="Otillar R.P."/>
            <person name="Terry A.Y."/>
            <person name="Boore J.L."/>
            <person name="Simakov O."/>
            <person name="Marletaz F."/>
            <person name="Cho S.-J."/>
            <person name="Edsinger-Gonzales E."/>
            <person name="Havlak P."/>
            <person name="Kuo D.-H."/>
            <person name="Larsson T."/>
            <person name="Lv J."/>
            <person name="Arendt D."/>
            <person name="Savage R."/>
            <person name="Osoegawa K."/>
            <person name="de Jong P."/>
            <person name="Lindberg D.R."/>
            <person name="Seaver E.C."/>
            <person name="Weisblat D.A."/>
            <person name="Putnam N.H."/>
            <person name="Grigoriev I.V."/>
            <person name="Rokhsar D.S."/>
        </authorList>
    </citation>
    <scope>NUCLEOTIDE SEQUENCE</scope>
</reference>
<dbReference type="EMBL" id="AMQM01001752">
    <property type="status" value="NOT_ANNOTATED_CDS"/>
    <property type="molecule type" value="Genomic_DNA"/>
</dbReference>
<feature type="compositionally biased region" description="Low complexity" evidence="5">
    <location>
        <begin position="2704"/>
        <end position="2718"/>
    </location>
</feature>
<feature type="compositionally biased region" description="Low complexity" evidence="5">
    <location>
        <begin position="1892"/>
        <end position="1925"/>
    </location>
</feature>
<feature type="region of interest" description="Disordered" evidence="5">
    <location>
        <begin position="2499"/>
        <end position="2530"/>
    </location>
</feature>
<feature type="region of interest" description="Disordered" evidence="5">
    <location>
        <begin position="806"/>
        <end position="842"/>
    </location>
</feature>
<dbReference type="CDD" id="cd19680">
    <property type="entry name" value="UBR-box_UBR4"/>
    <property type="match status" value="1"/>
</dbReference>
<dbReference type="CTD" id="20211293"/>
<evidence type="ECO:0000256" key="3">
    <source>
        <dbReference type="ARBA" id="ARBA00022833"/>
    </source>
</evidence>
<dbReference type="InterPro" id="IPR047509">
    <property type="entry name" value="UBR4-like_UBR-box"/>
</dbReference>
<evidence type="ECO:0000259" key="6">
    <source>
        <dbReference type="PROSITE" id="PS51157"/>
    </source>
</evidence>
<dbReference type="EMBL" id="KB097639">
    <property type="protein sequence ID" value="ESN92600.1"/>
    <property type="molecule type" value="Genomic_DNA"/>
</dbReference>
<feature type="compositionally biased region" description="Polar residues" evidence="5">
    <location>
        <begin position="50"/>
        <end position="64"/>
    </location>
</feature>
<dbReference type="eggNOG" id="KOG1776">
    <property type="taxonomic scope" value="Eukaryota"/>
</dbReference>
<dbReference type="PANTHER" id="PTHR21725">
    <property type="entry name" value="E3 UBIQUITIN-PROTEIN LIGASE UBR4"/>
    <property type="match status" value="1"/>
</dbReference>
<feature type="compositionally biased region" description="Low complexity" evidence="5">
    <location>
        <begin position="65"/>
        <end position="101"/>
    </location>
</feature>
<feature type="region of interest" description="Disordered" evidence="5">
    <location>
        <begin position="395"/>
        <end position="419"/>
    </location>
</feature>
<feature type="region of interest" description="Disordered" evidence="5">
    <location>
        <begin position="627"/>
        <end position="665"/>
    </location>
</feature>
<evidence type="ECO:0000256" key="4">
    <source>
        <dbReference type="PROSITE-ProRule" id="PRU00508"/>
    </source>
</evidence>
<dbReference type="KEGG" id="hro:HELRODRAFT_189522"/>
<feature type="region of interest" description="Disordered" evidence="5">
    <location>
        <begin position="1887"/>
        <end position="1925"/>
    </location>
</feature>
<reference evidence="8" key="3">
    <citation type="submission" date="2015-06" db="UniProtKB">
        <authorList>
            <consortium name="EnsemblMetazoa"/>
        </authorList>
    </citation>
    <scope>IDENTIFICATION</scope>
</reference>
<feature type="region of interest" description="Disordered" evidence="5">
    <location>
        <begin position="37"/>
        <end position="135"/>
    </location>
</feature>
<evidence type="ECO:0000313" key="8">
    <source>
        <dbReference type="EnsemblMetazoa" id="HelroP189522"/>
    </source>
</evidence>
<dbReference type="STRING" id="6412.T1FR46"/>
<dbReference type="Proteomes" id="UP000015101">
    <property type="component" value="Unassembled WGS sequence"/>
</dbReference>
<dbReference type="PANTHER" id="PTHR21725:SF1">
    <property type="entry name" value="E3 UBIQUITIN-PROTEIN LIGASE UBR4"/>
    <property type="match status" value="1"/>
</dbReference>
<dbReference type="HOGENOM" id="CLU_226126_0_0_1"/>